<dbReference type="OrthoDB" id="5818286at2759"/>
<sequence>MFRSLALVLVFVAVAIRAQTLGACQTFCNAQGPSATYCMADTPFNSVGNKSCFNLCVNNCMVDVSKCLDSNYACAIKKTPIGGNNDLKKSGCDKLFYPAWYFTTPAPGNQRKPPQVGRTKTGDLRLSTLQTALRWGDNVTNEALPSNNNRIPYKQGYDKQTENPIKVFSQLENSTHHSLFTMNFLKNLLALLVLIAVVSAGNPIFGDDDKKAAEALKDLIRRRGPIH</sequence>
<feature type="signal peptide" evidence="1">
    <location>
        <begin position="1"/>
        <end position="18"/>
    </location>
</feature>
<gene>
    <name evidence="2" type="ORF">CAUJ_LOCUS2997</name>
</gene>
<evidence type="ECO:0000256" key="1">
    <source>
        <dbReference type="SAM" id="SignalP"/>
    </source>
</evidence>
<protein>
    <submittedName>
        <fullName evidence="2">Uncharacterized protein</fullName>
    </submittedName>
</protein>
<comment type="caution">
    <text evidence="2">The sequence shown here is derived from an EMBL/GenBank/DDBJ whole genome shotgun (WGS) entry which is preliminary data.</text>
</comment>
<feature type="chain" id="PRO_5035928151" evidence="1">
    <location>
        <begin position="19"/>
        <end position="227"/>
    </location>
</feature>
<name>A0A8S1GWT9_9PELO</name>
<dbReference type="Pfam" id="PF24977">
    <property type="entry name" value="DUF7772"/>
    <property type="match status" value="1"/>
</dbReference>
<keyword evidence="1" id="KW-0732">Signal</keyword>
<keyword evidence="3" id="KW-1185">Reference proteome</keyword>
<reference evidence="2" key="1">
    <citation type="submission" date="2020-10" db="EMBL/GenBank/DDBJ databases">
        <authorList>
            <person name="Kikuchi T."/>
        </authorList>
    </citation>
    <scope>NUCLEOTIDE SEQUENCE</scope>
    <source>
        <strain evidence="2">NKZ352</strain>
    </source>
</reference>
<accession>A0A8S1GWT9</accession>
<evidence type="ECO:0000313" key="2">
    <source>
        <dbReference type="EMBL" id="CAD6187078.1"/>
    </source>
</evidence>
<organism evidence="2 3">
    <name type="scientific">Caenorhabditis auriculariae</name>
    <dbReference type="NCBI Taxonomy" id="2777116"/>
    <lineage>
        <taxon>Eukaryota</taxon>
        <taxon>Metazoa</taxon>
        <taxon>Ecdysozoa</taxon>
        <taxon>Nematoda</taxon>
        <taxon>Chromadorea</taxon>
        <taxon>Rhabditida</taxon>
        <taxon>Rhabditina</taxon>
        <taxon>Rhabditomorpha</taxon>
        <taxon>Rhabditoidea</taxon>
        <taxon>Rhabditidae</taxon>
        <taxon>Peloderinae</taxon>
        <taxon>Caenorhabditis</taxon>
    </lineage>
</organism>
<dbReference type="Proteomes" id="UP000835052">
    <property type="component" value="Unassembled WGS sequence"/>
</dbReference>
<dbReference type="InterPro" id="IPR056674">
    <property type="entry name" value="DUF7772"/>
</dbReference>
<dbReference type="AlphaFoldDB" id="A0A8S1GWT9"/>
<proteinExistence type="predicted"/>
<dbReference type="EMBL" id="CAJGYM010000005">
    <property type="protein sequence ID" value="CAD6187078.1"/>
    <property type="molecule type" value="Genomic_DNA"/>
</dbReference>
<evidence type="ECO:0000313" key="3">
    <source>
        <dbReference type="Proteomes" id="UP000835052"/>
    </source>
</evidence>